<reference evidence="1 2" key="1">
    <citation type="journal article" date="2019" name="Sci. Rep.">
        <title>Orb-weaving spider Araneus ventricosus genome elucidates the spidroin gene catalogue.</title>
        <authorList>
            <person name="Kono N."/>
            <person name="Nakamura H."/>
            <person name="Ohtoshi R."/>
            <person name="Moran D.A.P."/>
            <person name="Shinohara A."/>
            <person name="Yoshida Y."/>
            <person name="Fujiwara M."/>
            <person name="Mori M."/>
            <person name="Tomita M."/>
            <person name="Arakawa K."/>
        </authorList>
    </citation>
    <scope>NUCLEOTIDE SEQUENCE [LARGE SCALE GENOMIC DNA]</scope>
</reference>
<dbReference type="AlphaFoldDB" id="A0A4Y2FC92"/>
<gene>
    <name evidence="1" type="ORF">AVEN_86747_1</name>
</gene>
<proteinExistence type="predicted"/>
<dbReference type="Proteomes" id="UP000499080">
    <property type="component" value="Unassembled WGS sequence"/>
</dbReference>
<organism evidence="1 2">
    <name type="scientific">Araneus ventricosus</name>
    <name type="common">Orbweaver spider</name>
    <name type="synonym">Epeira ventricosa</name>
    <dbReference type="NCBI Taxonomy" id="182803"/>
    <lineage>
        <taxon>Eukaryota</taxon>
        <taxon>Metazoa</taxon>
        <taxon>Ecdysozoa</taxon>
        <taxon>Arthropoda</taxon>
        <taxon>Chelicerata</taxon>
        <taxon>Arachnida</taxon>
        <taxon>Araneae</taxon>
        <taxon>Araneomorphae</taxon>
        <taxon>Entelegynae</taxon>
        <taxon>Araneoidea</taxon>
        <taxon>Araneidae</taxon>
        <taxon>Araneus</taxon>
    </lineage>
</organism>
<evidence type="ECO:0000313" key="1">
    <source>
        <dbReference type="EMBL" id="GBM39150.1"/>
    </source>
</evidence>
<sequence length="118" mass="12989">MTIVFLHFSPLLHGAPCLPADSPVSHAKRLLQLINDCQPVTLHLLPQRPIVLYTCLKADSSPPTTVARNQPHLSQENCNSLVVVSTSEIHLPKVFHASRHASSLACNPNELRFPSSIR</sequence>
<keyword evidence="2" id="KW-1185">Reference proteome</keyword>
<evidence type="ECO:0000313" key="2">
    <source>
        <dbReference type="Proteomes" id="UP000499080"/>
    </source>
</evidence>
<accession>A0A4Y2FC92</accession>
<name>A0A4Y2FC92_ARAVE</name>
<comment type="caution">
    <text evidence="1">The sequence shown here is derived from an EMBL/GenBank/DDBJ whole genome shotgun (WGS) entry which is preliminary data.</text>
</comment>
<protein>
    <submittedName>
        <fullName evidence="1">Uncharacterized protein</fullName>
    </submittedName>
</protein>
<dbReference type="EMBL" id="BGPR01250033">
    <property type="protein sequence ID" value="GBM39150.1"/>
    <property type="molecule type" value="Genomic_DNA"/>
</dbReference>